<dbReference type="GO" id="GO:0015074">
    <property type="term" value="P:DNA integration"/>
    <property type="evidence" value="ECO:0007669"/>
    <property type="project" value="UniProtKB-KW"/>
</dbReference>
<evidence type="ECO:0000256" key="2">
    <source>
        <dbReference type="ARBA" id="ARBA00022908"/>
    </source>
</evidence>
<dbReference type="HOGENOM" id="CLU_027562_9_2_9"/>
<keyword evidence="2" id="KW-0229">DNA integration</keyword>
<dbReference type="Gene3D" id="1.10.443.10">
    <property type="entry name" value="Intergrase catalytic core"/>
    <property type="match status" value="1"/>
</dbReference>
<sequence>MTEKRTSSKKKARELAKYLRGERPDYAYLKSLFQHLRTELEIEVPKTSKKLPYVPTEEELKRYYEVVWKSKNFQDMMIVKTLMYTGIRVSELINIRLTDIDFHYCQVRINNGKGGKDRIVPFPQSFKELLAMHADAMKKKHAVYLFESSWKKKYTDRGIRKILAKYSEEAELAQDLSPHKLRHFLLTWLKKQGIDDALIQPYSGHESRKSLEIYSKLAITDAQQEYNEVINKFPI</sequence>
<comment type="subcellular location">
    <subcellularLocation>
        <location evidence="1">Cytoplasm</location>
    </subcellularLocation>
</comment>
<dbReference type="PANTHER" id="PTHR30349:SF77">
    <property type="entry name" value="TYROSINE RECOMBINASE XERC"/>
    <property type="match status" value="1"/>
</dbReference>
<dbReference type="InterPro" id="IPR011010">
    <property type="entry name" value="DNA_brk_join_enz"/>
</dbReference>
<evidence type="ECO:0000256" key="1">
    <source>
        <dbReference type="ARBA" id="ARBA00004496"/>
    </source>
</evidence>
<reference evidence="5 6" key="2">
    <citation type="journal article" date="2016" name="Genome Announc.">
        <title>Genome Sequence of a Gram-Positive Diazotroph, Paenibacillus durus Type Strain ATCC 35681.</title>
        <authorList>
            <person name="Halim M.A."/>
            <person name="Rahman A.Y."/>
            <person name="Sim K.S."/>
            <person name="Yam H.C."/>
            <person name="Rahim A.A."/>
            <person name="Ghazali A.H."/>
            <person name="Najimudin N."/>
        </authorList>
    </citation>
    <scope>NUCLEOTIDE SEQUENCE [LARGE SCALE GENOMIC DNA]</scope>
    <source>
        <strain evidence="5 6">ATCC 35681</strain>
    </source>
</reference>
<dbReference type="Proteomes" id="UP000034189">
    <property type="component" value="Chromosome"/>
</dbReference>
<gene>
    <name evidence="5" type="ORF">VK70_10755</name>
</gene>
<dbReference type="InterPro" id="IPR013762">
    <property type="entry name" value="Integrase-like_cat_sf"/>
</dbReference>
<dbReference type="InterPro" id="IPR002104">
    <property type="entry name" value="Integrase_catalytic"/>
</dbReference>
<dbReference type="GO" id="GO:0005737">
    <property type="term" value="C:cytoplasm"/>
    <property type="evidence" value="ECO:0007669"/>
    <property type="project" value="UniProtKB-SubCell"/>
</dbReference>
<evidence type="ECO:0000313" key="5">
    <source>
        <dbReference type="EMBL" id="AKG34985.1"/>
    </source>
</evidence>
<accession>A0A0F7CIV6</accession>
<keyword evidence="3" id="KW-0233">DNA recombination</keyword>
<dbReference type="EMBL" id="CP011114">
    <property type="protein sequence ID" value="AKG34985.1"/>
    <property type="molecule type" value="Genomic_DNA"/>
</dbReference>
<name>A0A0F7CIV6_PAEDU</name>
<evidence type="ECO:0000259" key="4">
    <source>
        <dbReference type="PROSITE" id="PS51898"/>
    </source>
</evidence>
<dbReference type="GO" id="GO:0003677">
    <property type="term" value="F:DNA binding"/>
    <property type="evidence" value="ECO:0007669"/>
    <property type="project" value="InterPro"/>
</dbReference>
<dbReference type="PATRIC" id="fig|1333534.5.peg.2377"/>
<evidence type="ECO:0000313" key="6">
    <source>
        <dbReference type="Proteomes" id="UP000034189"/>
    </source>
</evidence>
<evidence type="ECO:0000256" key="3">
    <source>
        <dbReference type="ARBA" id="ARBA00023172"/>
    </source>
</evidence>
<dbReference type="SUPFAM" id="SSF56349">
    <property type="entry name" value="DNA breaking-rejoining enzymes"/>
    <property type="match status" value="1"/>
</dbReference>
<dbReference type="InterPro" id="IPR050090">
    <property type="entry name" value="Tyrosine_recombinase_XerCD"/>
</dbReference>
<protein>
    <submittedName>
        <fullName evidence="5">Integrase</fullName>
    </submittedName>
</protein>
<dbReference type="GO" id="GO:0006310">
    <property type="term" value="P:DNA recombination"/>
    <property type="evidence" value="ECO:0007669"/>
    <property type="project" value="UniProtKB-KW"/>
</dbReference>
<dbReference type="PROSITE" id="PS51898">
    <property type="entry name" value="TYR_RECOMBINASE"/>
    <property type="match status" value="1"/>
</dbReference>
<dbReference type="PANTHER" id="PTHR30349">
    <property type="entry name" value="PHAGE INTEGRASE-RELATED"/>
    <property type="match status" value="1"/>
</dbReference>
<dbReference type="Pfam" id="PF00589">
    <property type="entry name" value="Phage_integrase"/>
    <property type="match status" value="1"/>
</dbReference>
<organism evidence="5 6">
    <name type="scientific">Paenibacillus durus ATCC 35681</name>
    <dbReference type="NCBI Taxonomy" id="1333534"/>
    <lineage>
        <taxon>Bacteria</taxon>
        <taxon>Bacillati</taxon>
        <taxon>Bacillota</taxon>
        <taxon>Bacilli</taxon>
        <taxon>Bacillales</taxon>
        <taxon>Paenibacillaceae</taxon>
        <taxon>Paenibacillus</taxon>
    </lineage>
</organism>
<reference evidence="5 6" key="1">
    <citation type="submission" date="2015-03" db="EMBL/GenBank/DDBJ databases">
        <authorList>
            <person name="Abdul Halim M."/>
        </authorList>
    </citation>
    <scope>NUCLEOTIDE SEQUENCE [LARGE SCALE GENOMIC DNA]</scope>
    <source>
        <strain evidence="5 6">ATCC 35681</strain>
    </source>
</reference>
<dbReference type="OrthoDB" id="9801717at2"/>
<dbReference type="AlphaFoldDB" id="A0A0F7CIV6"/>
<feature type="domain" description="Tyr recombinase" evidence="4">
    <location>
        <begin position="50"/>
        <end position="227"/>
    </location>
</feature>
<proteinExistence type="predicted"/>